<protein>
    <submittedName>
        <fullName evidence="1">Uncharacterized protein</fullName>
    </submittedName>
</protein>
<evidence type="ECO:0000313" key="2">
    <source>
        <dbReference type="Proteomes" id="UP000541185"/>
    </source>
</evidence>
<comment type="caution">
    <text evidence="1">The sequence shown here is derived from an EMBL/GenBank/DDBJ whole genome shotgun (WGS) entry which is preliminary data.</text>
</comment>
<keyword evidence="2" id="KW-1185">Reference proteome</keyword>
<gene>
    <name evidence="1" type="ORF">HHL11_30635</name>
</gene>
<accession>A0A848HAT7</accession>
<dbReference type="RefSeq" id="WP_169422481.1">
    <property type="nucleotide sequence ID" value="NZ_JABBFX010000004.1"/>
</dbReference>
<reference evidence="1 2" key="1">
    <citation type="submission" date="2020-04" db="EMBL/GenBank/DDBJ databases">
        <title>Ramlibacter sp. G-1-2-2 isolated from soil.</title>
        <authorList>
            <person name="Dahal R.H."/>
        </authorList>
    </citation>
    <scope>NUCLEOTIDE SEQUENCE [LARGE SCALE GENOMIC DNA]</scope>
    <source>
        <strain evidence="1 2">G-1-2-2</strain>
    </source>
</reference>
<evidence type="ECO:0000313" key="1">
    <source>
        <dbReference type="EMBL" id="NML48146.1"/>
    </source>
</evidence>
<dbReference type="EMBL" id="JABBFX010000004">
    <property type="protein sequence ID" value="NML48146.1"/>
    <property type="molecule type" value="Genomic_DNA"/>
</dbReference>
<sequence>MLAAAAGPAHAGDLFKCGTTFQDRPCADRAVQQRFSLTQGEFAIQQVNPDTDRDCARVAADAMGWWQRMAAGETKQRLNAEIQARPIERQQKSLLRDVLNVLGEMRGQPVEVRSQLESRCMAYKRNHGYATEREVARSTDADVWRAEAEARRAEAEARQAEARARFWR</sequence>
<proteinExistence type="predicted"/>
<organism evidence="1 2">
    <name type="scientific">Ramlibacter agri</name>
    <dbReference type="NCBI Taxonomy" id="2728837"/>
    <lineage>
        <taxon>Bacteria</taxon>
        <taxon>Pseudomonadati</taxon>
        <taxon>Pseudomonadota</taxon>
        <taxon>Betaproteobacteria</taxon>
        <taxon>Burkholderiales</taxon>
        <taxon>Comamonadaceae</taxon>
        <taxon>Ramlibacter</taxon>
    </lineage>
</organism>
<dbReference type="Proteomes" id="UP000541185">
    <property type="component" value="Unassembled WGS sequence"/>
</dbReference>
<dbReference type="AlphaFoldDB" id="A0A848HAT7"/>
<name>A0A848HAT7_9BURK</name>